<feature type="region of interest" description="Disordered" evidence="1">
    <location>
        <begin position="245"/>
        <end position="282"/>
    </location>
</feature>
<reference evidence="3" key="2">
    <citation type="submission" date="2008-08" db="EMBL/GenBank/DDBJ databases">
        <authorList>
            <consortium name="Diatom Consortium"/>
            <person name="Grigoriev I."/>
            <person name="Grimwood J."/>
            <person name="Kuo A."/>
            <person name="Otillar R.P."/>
            <person name="Salamov A."/>
            <person name="Detter J.C."/>
            <person name="Lindquist E."/>
            <person name="Shapiro H."/>
            <person name="Lucas S."/>
            <person name="Glavina del Rio T."/>
            <person name="Pitluck S."/>
            <person name="Rokhsar D."/>
            <person name="Bowler C."/>
        </authorList>
    </citation>
    <scope>GENOME REANNOTATION</scope>
    <source>
        <strain evidence="3">CCAP 1055/1</strain>
    </source>
</reference>
<reference evidence="2 3" key="1">
    <citation type="journal article" date="2008" name="Nature">
        <title>The Phaeodactylum genome reveals the evolutionary history of diatom genomes.</title>
        <authorList>
            <person name="Bowler C."/>
            <person name="Allen A.E."/>
            <person name="Badger J.H."/>
            <person name="Grimwood J."/>
            <person name="Jabbari K."/>
            <person name="Kuo A."/>
            <person name="Maheswari U."/>
            <person name="Martens C."/>
            <person name="Maumus F."/>
            <person name="Otillar R.P."/>
            <person name="Rayko E."/>
            <person name="Salamov A."/>
            <person name="Vandepoele K."/>
            <person name="Beszteri B."/>
            <person name="Gruber A."/>
            <person name="Heijde M."/>
            <person name="Katinka M."/>
            <person name="Mock T."/>
            <person name="Valentin K."/>
            <person name="Verret F."/>
            <person name="Berges J.A."/>
            <person name="Brownlee C."/>
            <person name="Cadoret J.P."/>
            <person name="Chiovitti A."/>
            <person name="Choi C.J."/>
            <person name="Coesel S."/>
            <person name="De Martino A."/>
            <person name="Detter J.C."/>
            <person name="Durkin C."/>
            <person name="Falciatore A."/>
            <person name="Fournet J."/>
            <person name="Haruta M."/>
            <person name="Huysman M.J."/>
            <person name="Jenkins B.D."/>
            <person name="Jiroutova K."/>
            <person name="Jorgensen R.E."/>
            <person name="Joubert Y."/>
            <person name="Kaplan A."/>
            <person name="Kroger N."/>
            <person name="Kroth P.G."/>
            <person name="La Roche J."/>
            <person name="Lindquist E."/>
            <person name="Lommer M."/>
            <person name="Martin-Jezequel V."/>
            <person name="Lopez P.J."/>
            <person name="Lucas S."/>
            <person name="Mangogna M."/>
            <person name="McGinnis K."/>
            <person name="Medlin L.K."/>
            <person name="Montsant A."/>
            <person name="Oudot-Le Secq M.P."/>
            <person name="Napoli C."/>
            <person name="Obornik M."/>
            <person name="Parker M.S."/>
            <person name="Petit J.L."/>
            <person name="Porcel B.M."/>
            <person name="Poulsen N."/>
            <person name="Robison M."/>
            <person name="Rychlewski L."/>
            <person name="Rynearson T.A."/>
            <person name="Schmutz J."/>
            <person name="Shapiro H."/>
            <person name="Siaut M."/>
            <person name="Stanley M."/>
            <person name="Sussman M.R."/>
            <person name="Taylor A.R."/>
            <person name="Vardi A."/>
            <person name="von Dassow P."/>
            <person name="Vyverman W."/>
            <person name="Willis A."/>
            <person name="Wyrwicz L.S."/>
            <person name="Rokhsar D.S."/>
            <person name="Weissenbach J."/>
            <person name="Armbrust E.V."/>
            <person name="Green B.R."/>
            <person name="Van de Peer Y."/>
            <person name="Grigoriev I.V."/>
        </authorList>
    </citation>
    <scope>NUCLEOTIDE SEQUENCE [LARGE SCALE GENOMIC DNA]</scope>
    <source>
        <strain evidence="2 3">CCAP 1055/1</strain>
    </source>
</reference>
<dbReference type="InParanoid" id="B7FP47"/>
<feature type="compositionally biased region" description="Polar residues" evidence="1">
    <location>
        <begin position="20"/>
        <end position="34"/>
    </location>
</feature>
<dbReference type="AlphaFoldDB" id="B7FP47"/>
<feature type="compositionally biased region" description="Low complexity" evidence="1">
    <location>
        <begin position="271"/>
        <end position="282"/>
    </location>
</feature>
<evidence type="ECO:0000313" key="3">
    <source>
        <dbReference type="Proteomes" id="UP000000759"/>
    </source>
</evidence>
<feature type="compositionally biased region" description="Low complexity" evidence="1">
    <location>
        <begin position="1"/>
        <end position="11"/>
    </location>
</feature>
<dbReference type="OrthoDB" id="48456at2759"/>
<dbReference type="RefSeq" id="XP_002176644.1">
    <property type="nucleotide sequence ID" value="XM_002176608.1"/>
</dbReference>
<sequence length="454" mass="49518">MQRSTSAAATGAGQGVKEVTATSESRTKSSQNSYDGGCLSRSAGRSDSSRECRRRHHLSSSTECHDSSGERLIHRHTNRQVCDFFIHGETKFPSTMSYLSDAQRSDGATVCSGSVTEDIEVESIISQEDQPSQARHSPSSLEKTFQGRRVGLNGRAVEFVEASFQVSSRKPSVSRKPFSSYATSYQLKSLLDGDGGISLHSMGPPLSRALLMHKEGASSRGSGSVKSFDSNTSCVAGTAYSDDGGGSLDVETHSYHSQDEDNGCNFRSGKESSSQTSSTKSFWSHAGGDTAAMLNTDNLQCSLESESRTLSPCPIYTIDDVAALLQSGQAVQLEEVEAMETTQVGTLPVENGRISPGGTIYKGRGTRRYQGRYMHLPLKRFHQNGIHLDAVNEGETEENRHGEFQEYHSNDPRLTLKSSRPKAIVKEEKAFTSYIRRTNAPFRVWEGALPVTFH</sequence>
<proteinExistence type="predicted"/>
<protein>
    <submittedName>
        <fullName evidence="2">Uncharacterized protein</fullName>
    </submittedName>
</protein>
<gene>
    <name evidence="2" type="ORF">PHATRDRAFT_42671</name>
</gene>
<feature type="region of interest" description="Disordered" evidence="1">
    <location>
        <begin position="124"/>
        <end position="143"/>
    </location>
</feature>
<dbReference type="eggNOG" id="ENOG502SVI8">
    <property type="taxonomic scope" value="Eukaryota"/>
</dbReference>
<dbReference type="PaxDb" id="2850-Phatr42671"/>
<dbReference type="GeneID" id="7196324"/>
<dbReference type="EMBL" id="CM000605">
    <property type="protein sequence ID" value="EEC51107.1"/>
    <property type="molecule type" value="Genomic_DNA"/>
</dbReference>
<name>B7FP47_PHATC</name>
<evidence type="ECO:0000313" key="2">
    <source>
        <dbReference type="EMBL" id="EEC51107.1"/>
    </source>
</evidence>
<feature type="region of interest" description="Disordered" evidence="1">
    <location>
        <begin position="1"/>
        <end position="69"/>
    </location>
</feature>
<organism evidence="2 3">
    <name type="scientific">Phaeodactylum tricornutum (strain CCAP 1055/1)</name>
    <dbReference type="NCBI Taxonomy" id="556484"/>
    <lineage>
        <taxon>Eukaryota</taxon>
        <taxon>Sar</taxon>
        <taxon>Stramenopiles</taxon>
        <taxon>Ochrophyta</taxon>
        <taxon>Bacillariophyta</taxon>
        <taxon>Bacillariophyceae</taxon>
        <taxon>Bacillariophycidae</taxon>
        <taxon>Naviculales</taxon>
        <taxon>Phaeodactylaceae</taxon>
        <taxon>Phaeodactylum</taxon>
    </lineage>
</organism>
<dbReference type="HOGENOM" id="CLU_617480_0_0_1"/>
<keyword evidence="3" id="KW-1185">Reference proteome</keyword>
<accession>B7FP47</accession>
<evidence type="ECO:0000256" key="1">
    <source>
        <dbReference type="SAM" id="MobiDB-lite"/>
    </source>
</evidence>
<feature type="compositionally biased region" description="Basic and acidic residues" evidence="1">
    <location>
        <begin position="250"/>
        <end position="259"/>
    </location>
</feature>
<dbReference type="KEGG" id="pti:PHATRDRAFT_42671"/>
<dbReference type="Proteomes" id="UP000000759">
    <property type="component" value="Chromosome 1"/>
</dbReference>